<dbReference type="PANTHER" id="PTHR48258">
    <property type="entry name" value="DUF4218 DOMAIN-CONTAINING PROTEIN-RELATED"/>
    <property type="match status" value="1"/>
</dbReference>
<name>A0A803NCC5_CHEQI</name>
<feature type="compositionally biased region" description="Basic and acidic residues" evidence="1">
    <location>
        <begin position="770"/>
        <end position="784"/>
    </location>
</feature>
<reference evidence="4" key="2">
    <citation type="submission" date="2021-03" db="UniProtKB">
        <authorList>
            <consortium name="EnsemblPlants"/>
        </authorList>
    </citation>
    <scope>IDENTIFICATION</scope>
</reference>
<dbReference type="InterPro" id="IPR004242">
    <property type="entry name" value="Transposase_21"/>
</dbReference>
<protein>
    <submittedName>
        <fullName evidence="4">Uncharacterized protein</fullName>
    </submittedName>
</protein>
<evidence type="ECO:0000313" key="5">
    <source>
        <dbReference type="Proteomes" id="UP000596660"/>
    </source>
</evidence>
<feature type="region of interest" description="Disordered" evidence="1">
    <location>
        <begin position="770"/>
        <end position="799"/>
    </location>
</feature>
<reference evidence="4" key="1">
    <citation type="journal article" date="2017" name="Nature">
        <title>The genome of Chenopodium quinoa.</title>
        <authorList>
            <person name="Jarvis D.E."/>
            <person name="Ho Y.S."/>
            <person name="Lightfoot D.J."/>
            <person name="Schmoeckel S.M."/>
            <person name="Li B."/>
            <person name="Borm T.J.A."/>
            <person name="Ohyanagi H."/>
            <person name="Mineta K."/>
            <person name="Michell C.T."/>
            <person name="Saber N."/>
            <person name="Kharbatia N.M."/>
            <person name="Rupper R.R."/>
            <person name="Sharp A.R."/>
            <person name="Dally N."/>
            <person name="Boughton B.A."/>
            <person name="Woo Y.H."/>
            <person name="Gao G."/>
            <person name="Schijlen E.G.W.M."/>
            <person name="Guo X."/>
            <person name="Momin A.A."/>
            <person name="Negrao S."/>
            <person name="Al-Babili S."/>
            <person name="Gehring C."/>
            <person name="Roessner U."/>
            <person name="Jung C."/>
            <person name="Murphy K."/>
            <person name="Arold S.T."/>
            <person name="Gojobori T."/>
            <person name="van der Linden C.G."/>
            <person name="van Loo E.N."/>
            <person name="Jellen E.N."/>
            <person name="Maughan P.J."/>
            <person name="Tester M."/>
        </authorList>
    </citation>
    <scope>NUCLEOTIDE SEQUENCE [LARGE SCALE GENOMIC DNA]</scope>
    <source>
        <strain evidence="4">cv. PI 614886</strain>
    </source>
</reference>
<keyword evidence="5" id="KW-1185">Reference proteome</keyword>
<dbReference type="Pfam" id="PF13952">
    <property type="entry name" value="DUF4216"/>
    <property type="match status" value="1"/>
</dbReference>
<dbReference type="OMA" id="NCDERET"/>
<feature type="domain" description="Transposase-associated" evidence="3">
    <location>
        <begin position="4"/>
        <end position="69"/>
    </location>
</feature>
<accession>A0A803NCC5</accession>
<evidence type="ECO:0000256" key="1">
    <source>
        <dbReference type="SAM" id="MobiDB-lite"/>
    </source>
</evidence>
<dbReference type="InterPro" id="IPR029480">
    <property type="entry name" value="Transpos_assoc"/>
</dbReference>
<feature type="domain" description="DUF4216" evidence="2">
    <location>
        <begin position="652"/>
        <end position="717"/>
    </location>
</feature>
<organism evidence="4 5">
    <name type="scientific">Chenopodium quinoa</name>
    <name type="common">Quinoa</name>
    <dbReference type="NCBI Taxonomy" id="63459"/>
    <lineage>
        <taxon>Eukaryota</taxon>
        <taxon>Viridiplantae</taxon>
        <taxon>Streptophyta</taxon>
        <taxon>Embryophyta</taxon>
        <taxon>Tracheophyta</taxon>
        <taxon>Spermatophyta</taxon>
        <taxon>Magnoliopsida</taxon>
        <taxon>eudicotyledons</taxon>
        <taxon>Gunneridae</taxon>
        <taxon>Pentapetalae</taxon>
        <taxon>Caryophyllales</taxon>
        <taxon>Chenopodiaceae</taxon>
        <taxon>Chenopodioideae</taxon>
        <taxon>Atripliceae</taxon>
        <taxon>Chenopodium</taxon>
    </lineage>
</organism>
<dbReference type="Pfam" id="PF13963">
    <property type="entry name" value="Transpos_assoc"/>
    <property type="match status" value="1"/>
</dbReference>
<dbReference type="Proteomes" id="UP000596660">
    <property type="component" value="Unplaced"/>
</dbReference>
<feature type="compositionally biased region" description="Acidic residues" evidence="1">
    <location>
        <begin position="785"/>
        <end position="799"/>
    </location>
</feature>
<dbReference type="EnsemblPlants" id="AUR62043742-RA">
    <property type="protein sequence ID" value="AUR62043742-RA:cds"/>
    <property type="gene ID" value="AUR62043742"/>
</dbReference>
<evidence type="ECO:0000313" key="4">
    <source>
        <dbReference type="EnsemblPlants" id="AUR62043742-RA:cds"/>
    </source>
</evidence>
<sequence>MSSWTNFLQSSHEYEKGVEDYLDKAFSTRAIGDQITCPCKACYHRFWHRKETVFNHLIANGIEPGTEGWHCYEKGMSTTSNTKKDVEDMHEDIERLIYDVHRDVAERYEGVGDEPNDEAKKFYKLVEDGKQELYPGLQRLYMCSKTAKLMRWHDEERNKDELFRHLADGEAWKEFNQKYPDFANEARNVRLGLVSDGFNPFRTLSTQHSTWLVVLINYNLPPWLCMKPEFLMLSLLIPGPTSPGNDIDVYFQPLVQELKDLWEYGLDTYDAEKRQTFKMHASLQSTTSDFPGYAMLSGWSTKGKFACPYCHYEIDHHHLSNSNKSCYWAHRRWLDENHPWRHDMVSFNGGKGREDSSRSFNKGSNFKLVGKLGKQVWKVTTKEEIYIPGKSKDHHKARLDLQEMGIRGELHPLDADDDRYVLLPNASFSMTKEEKSIFCSVLKKAKLPQGCASNIARYLNSSVKKRSKWFNKSQEKTDEIDEESSLFPKAGYPLGRKKKGKEKGKAYTLDSDKMALAHRYVLFNCEDDQVENYIKEHGEFVKKKSRDKRKRRWKEAQEHSNEFMVWFREKVVVDNVPDHIKWLSKGPSTIARRYTGYFCNGYKFYTRDHDERCKTQNSGVSLTALTPSFASSKDHNPVLGNVTYYGAIKSIIEVDYWSAFNVVLFECDWFHVEVDDYGLTRVNFKKLCSKDDPFVLASQVHQVFYTQDGLEEDWHYVHRNLPRDFFYAEGQSEHTYMNEVREPAEDVILATDGDEHQSWCREAPYDRVEVPVDHERRDHNHEESSDKDETDWDWMEPSK</sequence>
<dbReference type="PANTHER" id="PTHR48258:SF8">
    <property type="entry name" value="DUF4216 DOMAIN-CONTAINING PROTEIN"/>
    <property type="match status" value="1"/>
</dbReference>
<dbReference type="InterPro" id="IPR025312">
    <property type="entry name" value="DUF4216"/>
</dbReference>
<proteinExistence type="predicted"/>
<dbReference type="Gramene" id="AUR62043742-RA">
    <property type="protein sequence ID" value="AUR62043742-RA:cds"/>
    <property type="gene ID" value="AUR62043742"/>
</dbReference>
<evidence type="ECO:0000259" key="3">
    <source>
        <dbReference type="Pfam" id="PF13963"/>
    </source>
</evidence>
<dbReference type="Pfam" id="PF02992">
    <property type="entry name" value="Transposase_21"/>
    <property type="match status" value="1"/>
</dbReference>
<dbReference type="AlphaFoldDB" id="A0A803NCC5"/>
<evidence type="ECO:0000259" key="2">
    <source>
        <dbReference type="Pfam" id="PF13952"/>
    </source>
</evidence>